<keyword evidence="1" id="KW-0175">Coiled coil</keyword>
<dbReference type="RefSeq" id="WP_315946166.1">
    <property type="nucleotide sequence ID" value="NZ_JAWCUA010000003.1"/>
</dbReference>
<feature type="coiled-coil region" evidence="1">
    <location>
        <begin position="123"/>
        <end position="188"/>
    </location>
</feature>
<organism evidence="2 3">
    <name type="scientific">Psychrosphaera aquimarina</name>
    <dbReference type="NCBI Taxonomy" id="2044854"/>
    <lineage>
        <taxon>Bacteria</taxon>
        <taxon>Pseudomonadati</taxon>
        <taxon>Pseudomonadota</taxon>
        <taxon>Gammaproteobacteria</taxon>
        <taxon>Alteromonadales</taxon>
        <taxon>Pseudoalteromonadaceae</taxon>
        <taxon>Psychrosphaera</taxon>
    </lineage>
</organism>
<evidence type="ECO:0000256" key="1">
    <source>
        <dbReference type="SAM" id="Coils"/>
    </source>
</evidence>
<dbReference type="EMBL" id="JAWCUA010000003">
    <property type="protein sequence ID" value="MDU0112437.1"/>
    <property type="molecule type" value="Genomic_DNA"/>
</dbReference>
<reference evidence="2 3" key="1">
    <citation type="submission" date="2023-10" db="EMBL/GenBank/DDBJ databases">
        <title>Psychrosphaera aquimaarina strain SW33 isolated from seawater.</title>
        <authorList>
            <person name="Bayburt H."/>
            <person name="Kim J.M."/>
            <person name="Choi B.J."/>
            <person name="Jeon C.O."/>
        </authorList>
    </citation>
    <scope>NUCLEOTIDE SEQUENCE [LARGE SCALE GENOMIC DNA]</scope>
    <source>
        <strain evidence="2 3">KCTC 52743</strain>
    </source>
</reference>
<evidence type="ECO:0000313" key="2">
    <source>
        <dbReference type="EMBL" id="MDU0112437.1"/>
    </source>
</evidence>
<gene>
    <name evidence="2" type="ORF">RT723_05360</name>
</gene>
<name>A0ABU3QYZ2_9GAMM</name>
<evidence type="ECO:0000313" key="3">
    <source>
        <dbReference type="Proteomes" id="UP001257914"/>
    </source>
</evidence>
<keyword evidence="3" id="KW-1185">Reference proteome</keyword>
<sequence>MIMRFNTFTFLKTIVTFVLFMTLFGCQLTNFQRSEITKPAPVVNETTPMTSYYLWVMKLDKQEVQAEINKLQSKLNEGNTVAKLRLFLLHSLPSSPQYNPTEALSQLEQQALVGVPDTDLAFIRMLKSQLQQQVSNNKKLTSQQRLLNKKQKQLKAQSNKLAELELRSQKLQQQITQLKEIERSINDNGTPL</sequence>
<dbReference type="Proteomes" id="UP001257914">
    <property type="component" value="Unassembled WGS sequence"/>
</dbReference>
<protein>
    <submittedName>
        <fullName evidence="2">Uncharacterized protein</fullName>
    </submittedName>
</protein>
<proteinExistence type="predicted"/>
<dbReference type="PROSITE" id="PS51257">
    <property type="entry name" value="PROKAR_LIPOPROTEIN"/>
    <property type="match status" value="1"/>
</dbReference>
<comment type="caution">
    <text evidence="2">The sequence shown here is derived from an EMBL/GenBank/DDBJ whole genome shotgun (WGS) entry which is preliminary data.</text>
</comment>
<accession>A0ABU3QYZ2</accession>